<sequence length="30" mass="3319">MIYKKADEDADYLFVKAIALAPTHPSVVVI</sequence>
<evidence type="ECO:0000313" key="1">
    <source>
        <dbReference type="EMBL" id="GBM01113.1"/>
    </source>
</evidence>
<proteinExistence type="predicted"/>
<evidence type="ECO:0000313" key="2">
    <source>
        <dbReference type="Proteomes" id="UP000499080"/>
    </source>
</evidence>
<feature type="non-terminal residue" evidence="1">
    <location>
        <position position="30"/>
    </location>
</feature>
<protein>
    <submittedName>
        <fullName evidence="1">Uncharacterized protein</fullName>
    </submittedName>
</protein>
<name>A0A4Y2C9S9_ARAVE</name>
<accession>A0A4Y2C9S9</accession>
<comment type="caution">
    <text evidence="1">The sequence shown here is derived from an EMBL/GenBank/DDBJ whole genome shotgun (WGS) entry which is preliminary data.</text>
</comment>
<dbReference type="AlphaFoldDB" id="A0A4Y2C9S9"/>
<dbReference type="Proteomes" id="UP000499080">
    <property type="component" value="Unassembled WGS sequence"/>
</dbReference>
<keyword evidence="2" id="KW-1185">Reference proteome</keyword>
<organism evidence="1 2">
    <name type="scientific">Araneus ventricosus</name>
    <name type="common">Orbweaver spider</name>
    <name type="synonym">Epeira ventricosa</name>
    <dbReference type="NCBI Taxonomy" id="182803"/>
    <lineage>
        <taxon>Eukaryota</taxon>
        <taxon>Metazoa</taxon>
        <taxon>Ecdysozoa</taxon>
        <taxon>Arthropoda</taxon>
        <taxon>Chelicerata</taxon>
        <taxon>Arachnida</taxon>
        <taxon>Araneae</taxon>
        <taxon>Araneomorphae</taxon>
        <taxon>Entelegynae</taxon>
        <taxon>Araneoidea</taxon>
        <taxon>Araneidae</taxon>
        <taxon>Araneus</taxon>
    </lineage>
</organism>
<gene>
    <name evidence="1" type="ORF">AVEN_107681_1</name>
</gene>
<dbReference type="EMBL" id="BGPR01238423">
    <property type="protein sequence ID" value="GBM01113.1"/>
    <property type="molecule type" value="Genomic_DNA"/>
</dbReference>
<reference evidence="1 2" key="1">
    <citation type="journal article" date="2019" name="Sci. Rep.">
        <title>Orb-weaving spider Araneus ventricosus genome elucidates the spidroin gene catalogue.</title>
        <authorList>
            <person name="Kono N."/>
            <person name="Nakamura H."/>
            <person name="Ohtoshi R."/>
            <person name="Moran D.A.P."/>
            <person name="Shinohara A."/>
            <person name="Yoshida Y."/>
            <person name="Fujiwara M."/>
            <person name="Mori M."/>
            <person name="Tomita M."/>
            <person name="Arakawa K."/>
        </authorList>
    </citation>
    <scope>NUCLEOTIDE SEQUENCE [LARGE SCALE GENOMIC DNA]</scope>
</reference>